<keyword evidence="1" id="KW-0812">Transmembrane</keyword>
<evidence type="ECO:0000256" key="1">
    <source>
        <dbReference type="SAM" id="Phobius"/>
    </source>
</evidence>
<reference evidence="2" key="1">
    <citation type="journal article" date="2023" name="Mol. Phylogenet. Evol.">
        <title>Genome-scale phylogeny and comparative genomics of the fungal order Sordariales.</title>
        <authorList>
            <person name="Hensen N."/>
            <person name="Bonometti L."/>
            <person name="Westerberg I."/>
            <person name="Brannstrom I.O."/>
            <person name="Guillou S."/>
            <person name="Cros-Aarteil S."/>
            <person name="Calhoun S."/>
            <person name="Haridas S."/>
            <person name="Kuo A."/>
            <person name="Mondo S."/>
            <person name="Pangilinan J."/>
            <person name="Riley R."/>
            <person name="LaButti K."/>
            <person name="Andreopoulos B."/>
            <person name="Lipzen A."/>
            <person name="Chen C."/>
            <person name="Yan M."/>
            <person name="Daum C."/>
            <person name="Ng V."/>
            <person name="Clum A."/>
            <person name="Steindorff A."/>
            <person name="Ohm R.A."/>
            <person name="Martin F."/>
            <person name="Silar P."/>
            <person name="Natvig D.O."/>
            <person name="Lalanne C."/>
            <person name="Gautier V."/>
            <person name="Ament-Velasquez S.L."/>
            <person name="Kruys A."/>
            <person name="Hutchinson M.I."/>
            <person name="Powell A.J."/>
            <person name="Barry K."/>
            <person name="Miller A.N."/>
            <person name="Grigoriev I.V."/>
            <person name="Debuchy R."/>
            <person name="Gladieux P."/>
            <person name="Hiltunen Thoren M."/>
            <person name="Johannesson H."/>
        </authorList>
    </citation>
    <scope>NUCLEOTIDE SEQUENCE</scope>
    <source>
        <strain evidence="2">FGSC 1904</strain>
    </source>
</reference>
<organism evidence="2 3">
    <name type="scientific">Sordaria brevicollis</name>
    <dbReference type="NCBI Taxonomy" id="83679"/>
    <lineage>
        <taxon>Eukaryota</taxon>
        <taxon>Fungi</taxon>
        <taxon>Dikarya</taxon>
        <taxon>Ascomycota</taxon>
        <taxon>Pezizomycotina</taxon>
        <taxon>Sordariomycetes</taxon>
        <taxon>Sordariomycetidae</taxon>
        <taxon>Sordariales</taxon>
        <taxon>Sordariaceae</taxon>
        <taxon>Sordaria</taxon>
    </lineage>
</organism>
<reference evidence="2" key="2">
    <citation type="submission" date="2023-07" db="EMBL/GenBank/DDBJ databases">
        <authorList>
            <consortium name="Lawrence Berkeley National Laboratory"/>
            <person name="Haridas S."/>
            <person name="Hensen N."/>
            <person name="Bonometti L."/>
            <person name="Westerberg I."/>
            <person name="Brannstrom I.O."/>
            <person name="Guillou S."/>
            <person name="Cros-Aarteil S."/>
            <person name="Calhoun S."/>
            <person name="Kuo A."/>
            <person name="Mondo S."/>
            <person name="Pangilinan J."/>
            <person name="Riley R."/>
            <person name="LaButti K."/>
            <person name="Andreopoulos B."/>
            <person name="Lipzen A."/>
            <person name="Chen C."/>
            <person name="Yanf M."/>
            <person name="Daum C."/>
            <person name="Ng V."/>
            <person name="Clum A."/>
            <person name="Steindorff A."/>
            <person name="Ohm R."/>
            <person name="Martin F."/>
            <person name="Silar P."/>
            <person name="Natvig D."/>
            <person name="Lalanne C."/>
            <person name="Gautier V."/>
            <person name="Ament-velasquez S.L."/>
            <person name="Kruys A."/>
            <person name="Hutchinson M.I."/>
            <person name="Powell A.J."/>
            <person name="Barry K."/>
            <person name="Miller A.N."/>
            <person name="Grigoriev I.V."/>
            <person name="Debuchy R."/>
            <person name="Gladieux P."/>
            <person name="Thoren M.H."/>
            <person name="Johannesson H."/>
        </authorList>
    </citation>
    <scope>NUCLEOTIDE SEQUENCE</scope>
    <source>
        <strain evidence="2">FGSC 1904</strain>
    </source>
</reference>
<dbReference type="AlphaFoldDB" id="A0AAE0U5R9"/>
<keyword evidence="3" id="KW-1185">Reference proteome</keyword>
<dbReference type="EMBL" id="JAUTDP010000013">
    <property type="protein sequence ID" value="KAK3391630.1"/>
    <property type="molecule type" value="Genomic_DNA"/>
</dbReference>
<feature type="transmembrane region" description="Helical" evidence="1">
    <location>
        <begin position="7"/>
        <end position="26"/>
    </location>
</feature>
<comment type="caution">
    <text evidence="2">The sequence shown here is derived from an EMBL/GenBank/DDBJ whole genome shotgun (WGS) entry which is preliminary data.</text>
</comment>
<feature type="transmembrane region" description="Helical" evidence="1">
    <location>
        <begin position="46"/>
        <end position="64"/>
    </location>
</feature>
<accession>A0AAE0U5R9</accession>
<evidence type="ECO:0000313" key="3">
    <source>
        <dbReference type="Proteomes" id="UP001281003"/>
    </source>
</evidence>
<gene>
    <name evidence="2" type="ORF">B0T20DRAFT_424342</name>
</gene>
<keyword evidence="1" id="KW-1133">Transmembrane helix</keyword>
<feature type="transmembrane region" description="Helical" evidence="1">
    <location>
        <begin position="84"/>
        <end position="103"/>
    </location>
</feature>
<proteinExistence type="predicted"/>
<name>A0AAE0U5R9_SORBR</name>
<sequence length="106" mass="12339">MDRVYGRLFGWLACFCWFVLFLEWLAGARKRLAACYLCLRFPFLDVPFICIYAYIISCAVWRLVRLVNVVRSIILTSACDMRSACVWCRVYGSFVFVADVVGLRML</sequence>
<evidence type="ECO:0000313" key="2">
    <source>
        <dbReference type="EMBL" id="KAK3391630.1"/>
    </source>
</evidence>
<dbReference type="Proteomes" id="UP001281003">
    <property type="component" value="Unassembled WGS sequence"/>
</dbReference>
<protein>
    <submittedName>
        <fullName evidence="2">Uncharacterized protein</fullName>
    </submittedName>
</protein>
<keyword evidence="1" id="KW-0472">Membrane</keyword>